<comment type="similarity">
    <text evidence="2">Belongs to the plant rapid alkalinization factor (RALF) family.</text>
</comment>
<dbReference type="GO" id="GO:0005179">
    <property type="term" value="F:hormone activity"/>
    <property type="evidence" value="ECO:0007669"/>
    <property type="project" value="UniProtKB-KW"/>
</dbReference>
<dbReference type="GO" id="GO:0040008">
    <property type="term" value="P:regulation of growth"/>
    <property type="evidence" value="ECO:0007669"/>
    <property type="project" value="UniProtKB-ARBA"/>
</dbReference>
<comment type="subcellular location">
    <subcellularLocation>
        <location evidence="1">Secreted</location>
    </subcellularLocation>
</comment>
<organism evidence="7 8">
    <name type="scientific">Brassica carinata</name>
    <name type="common">Ethiopian mustard</name>
    <name type="synonym">Abyssinian cabbage</name>
    <dbReference type="NCBI Taxonomy" id="52824"/>
    <lineage>
        <taxon>Eukaryota</taxon>
        <taxon>Viridiplantae</taxon>
        <taxon>Streptophyta</taxon>
        <taxon>Embryophyta</taxon>
        <taxon>Tracheophyta</taxon>
        <taxon>Spermatophyta</taxon>
        <taxon>Magnoliopsida</taxon>
        <taxon>eudicotyledons</taxon>
        <taxon>Gunneridae</taxon>
        <taxon>Pentapetalae</taxon>
        <taxon>rosids</taxon>
        <taxon>malvids</taxon>
        <taxon>Brassicales</taxon>
        <taxon>Brassicaceae</taxon>
        <taxon>Brassiceae</taxon>
        <taxon>Brassica</taxon>
    </lineage>
</organism>
<keyword evidence="6" id="KW-1015">Disulfide bond</keyword>
<keyword evidence="4" id="KW-0372">Hormone</keyword>
<evidence type="ECO:0000256" key="3">
    <source>
        <dbReference type="ARBA" id="ARBA00022525"/>
    </source>
</evidence>
<evidence type="ECO:0000313" key="7">
    <source>
        <dbReference type="EMBL" id="KAG2306010.1"/>
    </source>
</evidence>
<evidence type="ECO:0000256" key="5">
    <source>
        <dbReference type="ARBA" id="ARBA00022729"/>
    </source>
</evidence>
<evidence type="ECO:0000256" key="1">
    <source>
        <dbReference type="ARBA" id="ARBA00004613"/>
    </source>
</evidence>
<dbReference type="AlphaFoldDB" id="A0A8X7SIJ3"/>
<proteinExistence type="inferred from homology"/>
<accession>A0A8X7SIJ3</accession>
<dbReference type="GO" id="GO:0009506">
    <property type="term" value="C:plasmodesma"/>
    <property type="evidence" value="ECO:0007669"/>
    <property type="project" value="TreeGrafter"/>
</dbReference>
<evidence type="ECO:0000256" key="4">
    <source>
        <dbReference type="ARBA" id="ARBA00022702"/>
    </source>
</evidence>
<dbReference type="Proteomes" id="UP000886595">
    <property type="component" value="Unassembled WGS sequence"/>
</dbReference>
<evidence type="ECO:0000256" key="2">
    <source>
        <dbReference type="ARBA" id="ARBA00009178"/>
    </source>
</evidence>
<keyword evidence="8" id="KW-1185">Reference proteome</keyword>
<keyword evidence="3" id="KW-0964">Secreted</keyword>
<evidence type="ECO:0000256" key="6">
    <source>
        <dbReference type="ARBA" id="ARBA00023157"/>
    </source>
</evidence>
<dbReference type="PANTHER" id="PTHR33136">
    <property type="entry name" value="RAPID ALKALINIZATION FACTOR-LIKE"/>
    <property type="match status" value="1"/>
</dbReference>
<name>A0A8X7SIJ3_BRACI</name>
<dbReference type="GO" id="GO:0005576">
    <property type="term" value="C:extracellular region"/>
    <property type="evidence" value="ECO:0007669"/>
    <property type="project" value="UniProtKB-SubCell"/>
</dbReference>
<dbReference type="EMBL" id="JAAMPC010000006">
    <property type="protein sequence ID" value="KAG2306010.1"/>
    <property type="molecule type" value="Genomic_DNA"/>
</dbReference>
<dbReference type="InterPro" id="IPR008801">
    <property type="entry name" value="RALF"/>
</dbReference>
<protein>
    <submittedName>
        <fullName evidence="7">Uncharacterized protein</fullName>
    </submittedName>
</protein>
<comment type="caution">
    <text evidence="7">The sequence shown here is derived from an EMBL/GenBank/DDBJ whole genome shotgun (WGS) entry which is preliminary data.</text>
</comment>
<sequence>MLTHSPLSWDQCLPSKSWTRTLQKLRHGGDSRNLRNPRRPAADFPPFETECRGTIAECSVVSAALGDEGDLFYGGGMGAEFEMDSEINRRMLANRRYISYGALRRNSVPCSRRGASYYNCRRGAHANPYSRGCSVITRCRR</sequence>
<evidence type="ECO:0000313" key="8">
    <source>
        <dbReference type="Proteomes" id="UP000886595"/>
    </source>
</evidence>
<dbReference type="OrthoDB" id="1613518at2759"/>
<reference evidence="7 8" key="1">
    <citation type="submission" date="2020-02" db="EMBL/GenBank/DDBJ databases">
        <authorList>
            <person name="Ma Q."/>
            <person name="Huang Y."/>
            <person name="Song X."/>
            <person name="Pei D."/>
        </authorList>
    </citation>
    <scope>NUCLEOTIDE SEQUENCE [LARGE SCALE GENOMIC DNA]</scope>
    <source>
        <strain evidence="7">Sxm20200214</strain>
        <tissue evidence="7">Leaf</tissue>
    </source>
</reference>
<dbReference type="Pfam" id="PF05498">
    <property type="entry name" value="RALF"/>
    <property type="match status" value="1"/>
</dbReference>
<dbReference type="PANTHER" id="PTHR33136:SF52">
    <property type="entry name" value="GENOME ASSEMBLY, CHROMOSOME: A03"/>
    <property type="match status" value="1"/>
</dbReference>
<dbReference type="GO" id="GO:0019722">
    <property type="term" value="P:calcium-mediated signaling"/>
    <property type="evidence" value="ECO:0007669"/>
    <property type="project" value="TreeGrafter"/>
</dbReference>
<gene>
    <name evidence="7" type="ORF">Bca52824_025758</name>
</gene>
<keyword evidence="5" id="KW-0732">Signal</keyword>